<gene>
    <name evidence="2" type="ORF">KGM_208789A</name>
</gene>
<keyword evidence="3" id="KW-1185">Reference proteome</keyword>
<keyword evidence="1" id="KW-0732">Signal</keyword>
<feature type="chain" id="PRO_5012668179" evidence="1">
    <location>
        <begin position="18"/>
        <end position="72"/>
    </location>
</feature>
<evidence type="ECO:0000256" key="1">
    <source>
        <dbReference type="SAM" id="SignalP"/>
    </source>
</evidence>
<dbReference type="InParanoid" id="A0A212EVR9"/>
<dbReference type="KEGG" id="dpl:KGM_208789A"/>
<dbReference type="AlphaFoldDB" id="A0A212EVR9"/>
<feature type="signal peptide" evidence="1">
    <location>
        <begin position="1"/>
        <end position="17"/>
    </location>
</feature>
<name>A0A212EVR9_DANPL</name>
<feature type="non-terminal residue" evidence="2">
    <location>
        <position position="72"/>
    </location>
</feature>
<accession>A0A212EVR9</accession>
<evidence type="ECO:0000313" key="3">
    <source>
        <dbReference type="Proteomes" id="UP000007151"/>
    </source>
</evidence>
<organism evidence="2 3">
    <name type="scientific">Danaus plexippus plexippus</name>
    <dbReference type="NCBI Taxonomy" id="278856"/>
    <lineage>
        <taxon>Eukaryota</taxon>
        <taxon>Metazoa</taxon>
        <taxon>Ecdysozoa</taxon>
        <taxon>Arthropoda</taxon>
        <taxon>Hexapoda</taxon>
        <taxon>Insecta</taxon>
        <taxon>Pterygota</taxon>
        <taxon>Neoptera</taxon>
        <taxon>Endopterygota</taxon>
        <taxon>Lepidoptera</taxon>
        <taxon>Glossata</taxon>
        <taxon>Ditrysia</taxon>
        <taxon>Papilionoidea</taxon>
        <taxon>Nymphalidae</taxon>
        <taxon>Danainae</taxon>
        <taxon>Danaini</taxon>
        <taxon>Danaina</taxon>
        <taxon>Danaus</taxon>
        <taxon>Danaus</taxon>
    </lineage>
</organism>
<dbReference type="Proteomes" id="UP000007151">
    <property type="component" value="Unassembled WGS sequence"/>
</dbReference>
<evidence type="ECO:0000313" key="2">
    <source>
        <dbReference type="EMBL" id="OWR45579.1"/>
    </source>
</evidence>
<sequence>MALLVLMIACLSAVAHAQSNYGSQANNIEYQGDGLPEQTVLDGKVTKLDDLSPVIFLNRTKATLNCEAGSMQ</sequence>
<protein>
    <submittedName>
        <fullName evidence="2">Uncharacterized protein</fullName>
    </submittedName>
</protein>
<comment type="caution">
    <text evidence="2">The sequence shown here is derived from an EMBL/GenBank/DDBJ whole genome shotgun (WGS) entry which is preliminary data.</text>
</comment>
<dbReference type="EMBL" id="AGBW02012132">
    <property type="protein sequence ID" value="OWR45579.1"/>
    <property type="molecule type" value="Genomic_DNA"/>
</dbReference>
<proteinExistence type="predicted"/>
<reference evidence="2 3" key="1">
    <citation type="journal article" date="2011" name="Cell">
        <title>The monarch butterfly genome yields insights into long-distance migration.</title>
        <authorList>
            <person name="Zhan S."/>
            <person name="Merlin C."/>
            <person name="Boore J.L."/>
            <person name="Reppert S.M."/>
        </authorList>
    </citation>
    <scope>NUCLEOTIDE SEQUENCE [LARGE SCALE GENOMIC DNA]</scope>
    <source>
        <strain evidence="2">F-2</strain>
    </source>
</reference>